<dbReference type="InterPro" id="IPR008979">
    <property type="entry name" value="Galactose-bd-like_sf"/>
</dbReference>
<evidence type="ECO:0008006" key="4">
    <source>
        <dbReference type="Google" id="ProtNLM"/>
    </source>
</evidence>
<keyword evidence="2" id="KW-0812">Transmembrane</keyword>
<dbReference type="AlphaFoldDB" id="A0A6C0JJR4"/>
<feature type="transmembrane region" description="Helical" evidence="2">
    <location>
        <begin position="395"/>
        <end position="413"/>
    </location>
</feature>
<sequence>MPLPFNIPPPNFNIPPPPNFNIPPPPKPPTTTAPVPSPVPAPVPAPVPISNVAVSKPPATNISVSNVPDEPDLPITNGVSNINTRVYKIKPYKVVPFPDGTMFKRNDIYIEDPIYDPSDRHENYDHTGEYIISASSYSDEKHMPFNAFNGGKTGTWKTNFKNNPFVFKKKKSGTVPSYCQDPYFAIPKLTVAETPKKVLAQTVPSNYQGGGSEQTKYTTMVGNTPYRGEWIQIQVPTTSPIFLFRYSIFTPNSDDICTFPKTFLLLGSKDGSKWEYIDFQTLPLSKAYDYTDISSPVVYNLNTTEYYVYFRFVFVELFPGNSVLEISQINLYTFLEHTPNVTAVEEGFTNKCNTKLNYSNFQISTYISEIFPSVNAKPVVEDNLKTIDDDLQTNIYIGLLLTFLASGIFYYNLTRK</sequence>
<keyword evidence="2" id="KW-1133">Transmembrane helix</keyword>
<proteinExistence type="predicted"/>
<keyword evidence="2" id="KW-0472">Membrane</keyword>
<dbReference type="SUPFAM" id="SSF49785">
    <property type="entry name" value="Galactose-binding domain-like"/>
    <property type="match status" value="1"/>
</dbReference>
<evidence type="ECO:0000313" key="3">
    <source>
        <dbReference type="EMBL" id="QHU03884.1"/>
    </source>
</evidence>
<protein>
    <recommendedName>
        <fullName evidence="4">F5/8 type C domain-containing protein</fullName>
    </recommendedName>
</protein>
<evidence type="ECO:0000256" key="2">
    <source>
        <dbReference type="SAM" id="Phobius"/>
    </source>
</evidence>
<dbReference type="EMBL" id="MN740389">
    <property type="protein sequence ID" value="QHU03884.1"/>
    <property type="molecule type" value="Genomic_DNA"/>
</dbReference>
<accession>A0A6C0JJR4</accession>
<dbReference type="Gene3D" id="2.60.120.260">
    <property type="entry name" value="Galactose-binding domain-like"/>
    <property type="match status" value="1"/>
</dbReference>
<feature type="region of interest" description="Disordered" evidence="1">
    <location>
        <begin position="1"/>
        <end position="38"/>
    </location>
</feature>
<organism evidence="3">
    <name type="scientific">viral metagenome</name>
    <dbReference type="NCBI Taxonomy" id="1070528"/>
    <lineage>
        <taxon>unclassified sequences</taxon>
        <taxon>metagenomes</taxon>
        <taxon>organismal metagenomes</taxon>
    </lineage>
</organism>
<evidence type="ECO:0000256" key="1">
    <source>
        <dbReference type="SAM" id="MobiDB-lite"/>
    </source>
</evidence>
<reference evidence="3" key="1">
    <citation type="journal article" date="2020" name="Nature">
        <title>Giant virus diversity and host interactions through global metagenomics.</title>
        <authorList>
            <person name="Schulz F."/>
            <person name="Roux S."/>
            <person name="Paez-Espino D."/>
            <person name="Jungbluth S."/>
            <person name="Walsh D.A."/>
            <person name="Denef V.J."/>
            <person name="McMahon K.D."/>
            <person name="Konstantinidis K.T."/>
            <person name="Eloe-Fadrosh E.A."/>
            <person name="Kyrpides N.C."/>
            <person name="Woyke T."/>
        </authorList>
    </citation>
    <scope>NUCLEOTIDE SEQUENCE</scope>
    <source>
        <strain evidence="3">GVMAG-M-3300027708-20</strain>
    </source>
</reference>
<name>A0A6C0JJR4_9ZZZZ</name>